<keyword evidence="5" id="KW-1133">Transmembrane helix</keyword>
<dbReference type="InterPro" id="IPR013740">
    <property type="entry name" value="Redoxin"/>
</dbReference>
<dbReference type="EMBL" id="JAFBIL020000003">
    <property type="protein sequence ID" value="MBZ2207302.1"/>
    <property type="molecule type" value="Genomic_DNA"/>
</dbReference>
<dbReference type="Proteomes" id="UP000809349">
    <property type="component" value="Unassembled WGS sequence"/>
</dbReference>
<gene>
    <name evidence="7" type="ORF">I4X03_008515</name>
</gene>
<keyword evidence="8" id="KW-1185">Reference proteome</keyword>
<evidence type="ECO:0000313" key="8">
    <source>
        <dbReference type="Proteomes" id="UP000809349"/>
    </source>
</evidence>
<proteinExistence type="predicted"/>
<feature type="transmembrane region" description="Helical" evidence="5">
    <location>
        <begin position="80"/>
        <end position="97"/>
    </location>
</feature>
<keyword evidence="5" id="KW-0472">Membrane</keyword>
<evidence type="ECO:0000256" key="2">
    <source>
        <dbReference type="ARBA" id="ARBA00022748"/>
    </source>
</evidence>
<feature type="transmembrane region" description="Helical" evidence="5">
    <location>
        <begin position="44"/>
        <end position="64"/>
    </location>
</feature>
<dbReference type="SUPFAM" id="SSF52833">
    <property type="entry name" value="Thioredoxin-like"/>
    <property type="match status" value="1"/>
</dbReference>
<evidence type="ECO:0000259" key="6">
    <source>
        <dbReference type="PROSITE" id="PS51352"/>
    </source>
</evidence>
<dbReference type="InterPro" id="IPR001640">
    <property type="entry name" value="Lgt"/>
</dbReference>
<evidence type="ECO:0000256" key="5">
    <source>
        <dbReference type="SAM" id="Phobius"/>
    </source>
</evidence>
<dbReference type="RefSeq" id="WP_223467797.1">
    <property type="nucleotide sequence ID" value="NZ_JAFBIL020000003.1"/>
</dbReference>
<dbReference type="InterPro" id="IPR017937">
    <property type="entry name" value="Thioredoxin_CS"/>
</dbReference>
<dbReference type="PROSITE" id="PS00194">
    <property type="entry name" value="THIOREDOXIN_1"/>
    <property type="match status" value="1"/>
</dbReference>
<dbReference type="Pfam" id="PF01790">
    <property type="entry name" value="LGT"/>
    <property type="match status" value="1"/>
</dbReference>
<dbReference type="InterPro" id="IPR036249">
    <property type="entry name" value="Thioredoxin-like_sf"/>
</dbReference>
<protein>
    <submittedName>
        <fullName evidence="7">TlpA family protein disulfide reductase</fullName>
    </submittedName>
</protein>
<dbReference type="PROSITE" id="PS51352">
    <property type="entry name" value="THIOREDOXIN_2"/>
    <property type="match status" value="1"/>
</dbReference>
<reference evidence="7 8" key="1">
    <citation type="submission" date="2021-08" db="EMBL/GenBank/DDBJ databases">
        <title>Massilia sp. R798.</title>
        <authorList>
            <person name="Baek J.H."/>
            <person name="Jung H.S."/>
            <person name="Kim K.R."/>
            <person name="Jeon C.O."/>
        </authorList>
    </citation>
    <scope>NUCLEOTIDE SEQUENCE [LARGE SCALE GENOMIC DNA]</scope>
    <source>
        <strain evidence="7 8">R798</strain>
    </source>
</reference>
<evidence type="ECO:0000256" key="1">
    <source>
        <dbReference type="ARBA" id="ARBA00004196"/>
    </source>
</evidence>
<dbReference type="CDD" id="cd02966">
    <property type="entry name" value="TlpA_like_family"/>
    <property type="match status" value="1"/>
</dbReference>
<organism evidence="7 8">
    <name type="scientific">Massilia soli</name>
    <dbReference type="NCBI Taxonomy" id="2792854"/>
    <lineage>
        <taxon>Bacteria</taxon>
        <taxon>Pseudomonadati</taxon>
        <taxon>Pseudomonadota</taxon>
        <taxon>Betaproteobacteria</taxon>
        <taxon>Burkholderiales</taxon>
        <taxon>Oxalobacteraceae</taxon>
        <taxon>Telluria group</taxon>
        <taxon>Massilia</taxon>
    </lineage>
</organism>
<dbReference type="PANTHER" id="PTHR42852:SF6">
    <property type="entry name" value="THIOL:DISULFIDE INTERCHANGE PROTEIN DSBE"/>
    <property type="match status" value="1"/>
</dbReference>
<feature type="domain" description="Thioredoxin" evidence="6">
    <location>
        <begin position="131"/>
        <end position="269"/>
    </location>
</feature>
<dbReference type="InterPro" id="IPR050553">
    <property type="entry name" value="Thioredoxin_ResA/DsbE_sf"/>
</dbReference>
<keyword evidence="4" id="KW-0676">Redox-active center</keyword>
<feature type="transmembrane region" description="Helical" evidence="5">
    <location>
        <begin position="109"/>
        <end position="129"/>
    </location>
</feature>
<comment type="subcellular location">
    <subcellularLocation>
        <location evidence="1">Cell envelope</location>
    </subcellularLocation>
</comment>
<dbReference type="InterPro" id="IPR013766">
    <property type="entry name" value="Thioredoxin_domain"/>
</dbReference>
<accession>A0ABS7SNR6</accession>
<dbReference type="Pfam" id="PF08534">
    <property type="entry name" value="Redoxin"/>
    <property type="match status" value="1"/>
</dbReference>
<evidence type="ECO:0000313" key="7">
    <source>
        <dbReference type="EMBL" id="MBZ2207302.1"/>
    </source>
</evidence>
<dbReference type="PANTHER" id="PTHR42852">
    <property type="entry name" value="THIOL:DISULFIDE INTERCHANGE PROTEIN DSBE"/>
    <property type="match status" value="1"/>
</dbReference>
<sequence length="275" mass="29222">MMTFNIGPLSIQASHVFLLTSLLIATAVGHWVGRRDQVRIGGLLVDMLVVGLVAARIAFVASWFDLYSAAPLSMIDIRDGGFSVLPGIGAALGYGGYRAYRHQPLRNPLVAGVLAGAFAWFMSGAPALLGMKDQKTVPDVAMMTLEGKPVVLSELAPGRPLVVNLWATWCPPCRREMPVLAAAQQRDTGVTFVFANQREDAAPVLKYLNGETLALDNVLLDQAGEASRAVGSAGLPTTLFYDARGTLVDAHIGPLSAASLEAKLVKLRGNDIASR</sequence>
<name>A0ABS7SNR6_9BURK</name>
<keyword evidence="3" id="KW-1015">Disulfide bond</keyword>
<evidence type="ECO:0000256" key="4">
    <source>
        <dbReference type="ARBA" id="ARBA00023284"/>
    </source>
</evidence>
<keyword evidence="5" id="KW-0812">Transmembrane</keyword>
<evidence type="ECO:0000256" key="3">
    <source>
        <dbReference type="ARBA" id="ARBA00023157"/>
    </source>
</evidence>
<feature type="transmembrane region" description="Helical" evidence="5">
    <location>
        <begin position="12"/>
        <end position="32"/>
    </location>
</feature>
<dbReference type="Gene3D" id="3.40.30.10">
    <property type="entry name" value="Glutaredoxin"/>
    <property type="match status" value="1"/>
</dbReference>
<comment type="caution">
    <text evidence="7">The sequence shown here is derived from an EMBL/GenBank/DDBJ whole genome shotgun (WGS) entry which is preliminary data.</text>
</comment>
<keyword evidence="2" id="KW-0201">Cytochrome c-type biogenesis</keyword>